<evidence type="ECO:0000256" key="3">
    <source>
        <dbReference type="ARBA" id="ARBA00022598"/>
    </source>
</evidence>
<dbReference type="AlphaFoldDB" id="A0A1C1CAL0"/>
<keyword evidence="5" id="KW-0067">ATP-binding</keyword>
<dbReference type="EMBL" id="LGRB01000019">
    <property type="protein sequence ID" value="OCT45526.1"/>
    <property type="molecule type" value="Genomic_DNA"/>
</dbReference>
<accession>A0A1C1CAL0</accession>
<dbReference type="GO" id="GO:0005524">
    <property type="term" value="F:ATP binding"/>
    <property type="evidence" value="ECO:0007669"/>
    <property type="project" value="UniProtKB-KW"/>
</dbReference>
<evidence type="ECO:0000259" key="6">
    <source>
        <dbReference type="Pfam" id="PF00501"/>
    </source>
</evidence>
<dbReference type="Proteomes" id="UP000094526">
    <property type="component" value="Unassembled WGS sequence"/>
</dbReference>
<proteinExistence type="inferred from homology"/>
<gene>
    <name evidence="8" type="ORF">CLCR_01475</name>
</gene>
<evidence type="ECO:0000256" key="5">
    <source>
        <dbReference type="ARBA" id="ARBA00022840"/>
    </source>
</evidence>
<dbReference type="Pfam" id="PF00501">
    <property type="entry name" value="AMP-binding"/>
    <property type="match status" value="1"/>
</dbReference>
<evidence type="ECO:0000259" key="7">
    <source>
        <dbReference type="Pfam" id="PF13193"/>
    </source>
</evidence>
<dbReference type="OrthoDB" id="6509636at2759"/>
<dbReference type="GO" id="GO:0019748">
    <property type="term" value="P:secondary metabolic process"/>
    <property type="evidence" value="ECO:0007669"/>
    <property type="project" value="TreeGrafter"/>
</dbReference>
<dbReference type="InterPro" id="IPR042099">
    <property type="entry name" value="ANL_N_sf"/>
</dbReference>
<dbReference type="Gene3D" id="3.40.50.12780">
    <property type="entry name" value="N-terminal domain of ligase-like"/>
    <property type="match status" value="1"/>
</dbReference>
<feature type="domain" description="AMP-binding enzyme C-terminal" evidence="7">
    <location>
        <begin position="486"/>
        <end position="569"/>
    </location>
</feature>
<comment type="caution">
    <text evidence="8">The sequence shown here is derived from an EMBL/GenBank/DDBJ whole genome shotgun (WGS) entry which is preliminary data.</text>
</comment>
<dbReference type="VEuPathDB" id="FungiDB:G647_03437"/>
<dbReference type="eggNOG" id="KOG1176">
    <property type="taxonomic scope" value="Eukaryota"/>
</dbReference>
<reference evidence="9" key="1">
    <citation type="submission" date="2015-07" db="EMBL/GenBank/DDBJ databases">
        <authorList>
            <person name="Teixeira M.M."/>
            <person name="Souza R.C."/>
            <person name="Almeida L.G."/>
            <person name="Vicente V.A."/>
            <person name="de Hoog S."/>
            <person name="Bocca A.L."/>
            <person name="de Almeida S.R."/>
            <person name="Vasconcelos A.T."/>
            <person name="Felipe M.S."/>
        </authorList>
    </citation>
    <scope>NUCLEOTIDE SEQUENCE [LARGE SCALE GENOMIC DNA]</scope>
    <source>
        <strain evidence="9">KSF</strain>
    </source>
</reference>
<evidence type="ECO:0000256" key="1">
    <source>
        <dbReference type="ARBA" id="ARBA00005179"/>
    </source>
</evidence>
<dbReference type="GO" id="GO:0016405">
    <property type="term" value="F:CoA-ligase activity"/>
    <property type="evidence" value="ECO:0007669"/>
    <property type="project" value="TreeGrafter"/>
</dbReference>
<dbReference type="PANTHER" id="PTHR24096:SF317">
    <property type="entry name" value="ADENYLATE-FORMING ENZYME AFEA"/>
    <property type="match status" value="1"/>
</dbReference>
<dbReference type="STRING" id="86049.A0A1C1CAL0"/>
<protein>
    <submittedName>
        <fullName evidence="8">Uncharacterized protein</fullName>
    </submittedName>
</protein>
<evidence type="ECO:0000256" key="4">
    <source>
        <dbReference type="ARBA" id="ARBA00022741"/>
    </source>
</evidence>
<dbReference type="InterPro" id="IPR045851">
    <property type="entry name" value="AMP-bd_C_sf"/>
</dbReference>
<dbReference type="PROSITE" id="PS00455">
    <property type="entry name" value="AMP_BINDING"/>
    <property type="match status" value="1"/>
</dbReference>
<dbReference type="InterPro" id="IPR000873">
    <property type="entry name" value="AMP-dep_synth/lig_dom"/>
</dbReference>
<sequence length="582" mass="63973">MSFSKVPPTVVIDSVWTSCKSVPILSTDILTYTFGNLSRYDDDTPIFIDANHPTHRIRAKQALRTVRQLIKGLKALGLKEGECVCLHAFNNIWYPLIWLGIIGSGGRVVGSNPRYTKSELVHLLDLTKPKFVFAQMDCMHPIVEAAAAAQPKIDPSNIFSIDPSEDYARVAATIEARPPIFDGPCDVLSLPRSDTPPFRGHSSWRTLLLRDAIDSPPPTNDGKFDQESIAVYSLTSGTTGLPKTALISHRSVVAQTALLEDQFGATPYQLICLPVFHAFASPLALVLPLRLGIPTFFLPKWSLPEYLRAVETHAITDVPICPPIVSALTQLPVSEHPRLKSLRHVMSAGAALPATVQNKLYHVLAPEALVTQVWGTTEAGWHSFGDLQERDYSGSVGRLLPGVHLKLVSEDGDLVTDEGKPGEAFIKTPMLFSGYLKNSEANADAFDLDGFYRTGDQLYVQDGRLYYTDRIKETMKVHGWQVSPTELERVLVQHPGIADAAVVGVTRNNLLGIPETFPTAYVVRSAVDRGSPLTAQDVKDFIAARLISYKRITGDVNFIEQIPRSAAGKILRRNLLQAARSE</sequence>
<dbReference type="InterPro" id="IPR025110">
    <property type="entry name" value="AMP-bd_C"/>
</dbReference>
<evidence type="ECO:0000256" key="2">
    <source>
        <dbReference type="ARBA" id="ARBA00006432"/>
    </source>
</evidence>
<comment type="similarity">
    <text evidence="2">Belongs to the ATP-dependent AMP-binding enzyme family.</text>
</comment>
<dbReference type="InterPro" id="IPR020845">
    <property type="entry name" value="AMP-binding_CS"/>
</dbReference>
<evidence type="ECO:0000313" key="9">
    <source>
        <dbReference type="Proteomes" id="UP000094526"/>
    </source>
</evidence>
<dbReference type="PANTHER" id="PTHR24096">
    <property type="entry name" value="LONG-CHAIN-FATTY-ACID--COA LIGASE"/>
    <property type="match status" value="1"/>
</dbReference>
<evidence type="ECO:0000313" key="8">
    <source>
        <dbReference type="EMBL" id="OCT45526.1"/>
    </source>
</evidence>
<dbReference type="Pfam" id="PF13193">
    <property type="entry name" value="AMP-binding_C"/>
    <property type="match status" value="1"/>
</dbReference>
<dbReference type="Gene3D" id="3.30.300.30">
    <property type="match status" value="1"/>
</dbReference>
<keyword evidence="3" id="KW-0436">Ligase</keyword>
<feature type="domain" description="AMP-dependent synthetase/ligase" evidence="6">
    <location>
        <begin position="43"/>
        <end position="436"/>
    </location>
</feature>
<dbReference type="VEuPathDB" id="FungiDB:CLCR_01475"/>
<keyword evidence="4" id="KW-0547">Nucleotide-binding</keyword>
<dbReference type="SUPFAM" id="SSF56801">
    <property type="entry name" value="Acetyl-CoA synthetase-like"/>
    <property type="match status" value="1"/>
</dbReference>
<organism evidence="8 9">
    <name type="scientific">Cladophialophora carrionii</name>
    <dbReference type="NCBI Taxonomy" id="86049"/>
    <lineage>
        <taxon>Eukaryota</taxon>
        <taxon>Fungi</taxon>
        <taxon>Dikarya</taxon>
        <taxon>Ascomycota</taxon>
        <taxon>Pezizomycotina</taxon>
        <taxon>Eurotiomycetes</taxon>
        <taxon>Chaetothyriomycetidae</taxon>
        <taxon>Chaetothyriales</taxon>
        <taxon>Herpotrichiellaceae</taxon>
        <taxon>Cladophialophora</taxon>
    </lineage>
</organism>
<name>A0A1C1CAL0_9EURO</name>
<comment type="pathway">
    <text evidence="1">Secondary metabolite biosynthesis.</text>
</comment>
<keyword evidence="9" id="KW-1185">Reference proteome</keyword>